<dbReference type="EMBL" id="CP031641">
    <property type="protein sequence ID" value="AXO89147.1"/>
    <property type="molecule type" value="Genomic_DNA"/>
</dbReference>
<gene>
    <name evidence="2" type="ORF">DZC75_14450</name>
</gene>
<accession>A0AAI8PC67</accession>
<organism evidence="2 3">
    <name type="scientific">Pseudomonas parafulva</name>
    <dbReference type="NCBI Taxonomy" id="157782"/>
    <lineage>
        <taxon>Bacteria</taxon>
        <taxon>Pseudomonadati</taxon>
        <taxon>Pseudomonadota</taxon>
        <taxon>Gammaproteobacteria</taxon>
        <taxon>Pseudomonadales</taxon>
        <taxon>Pseudomonadaceae</taxon>
        <taxon>Pseudomonas</taxon>
    </lineage>
</organism>
<evidence type="ECO:0000313" key="3">
    <source>
        <dbReference type="Proteomes" id="UP000258127"/>
    </source>
</evidence>
<reference evidence="2 3" key="1">
    <citation type="submission" date="2018-08" db="EMBL/GenBank/DDBJ databases">
        <authorList>
            <person name="Lee Y."/>
            <person name="Kakembo D."/>
        </authorList>
    </citation>
    <scope>NUCLEOTIDE SEQUENCE [LARGE SCALE GENOMIC DNA]</scope>
    <source>
        <strain evidence="2 3">JBCS1880</strain>
    </source>
</reference>
<evidence type="ECO:0008006" key="4">
    <source>
        <dbReference type="Google" id="ProtNLM"/>
    </source>
</evidence>
<keyword evidence="1" id="KW-0732">Signal</keyword>
<proteinExistence type="predicted"/>
<dbReference type="AlphaFoldDB" id="A0AAI8PC67"/>
<evidence type="ECO:0000313" key="2">
    <source>
        <dbReference type="EMBL" id="AXO89147.1"/>
    </source>
</evidence>
<dbReference type="RefSeq" id="WP_116888664.1">
    <property type="nucleotide sequence ID" value="NZ_CP031641.1"/>
</dbReference>
<name>A0AAI8PC67_9PSED</name>
<sequence length="142" mass="15317">MFKLACGIVVAISMAPALATASEASPVGSWQFAYYHVPSGAFYANQTICFKEDKTWYSSTQVNWKGAWFQSGDDLQWYGSVPMNGVGSANNIATISIGRFTDAGAMGGIYMEWAAPSALPLGWDKHYTYKMTFKGAACGAPK</sequence>
<feature type="chain" id="PRO_5042536753" description="Secreted protein" evidence="1">
    <location>
        <begin position="20"/>
        <end position="142"/>
    </location>
</feature>
<evidence type="ECO:0000256" key="1">
    <source>
        <dbReference type="SAM" id="SignalP"/>
    </source>
</evidence>
<dbReference type="Proteomes" id="UP000258127">
    <property type="component" value="Chromosome"/>
</dbReference>
<keyword evidence="3" id="KW-1185">Reference proteome</keyword>
<protein>
    <recommendedName>
        <fullName evidence="4">Secreted protein</fullName>
    </recommendedName>
</protein>
<feature type="signal peptide" evidence="1">
    <location>
        <begin position="1"/>
        <end position="19"/>
    </location>
</feature>